<protein>
    <submittedName>
        <fullName evidence="4">Heavy metal translocating P-type ATPase</fullName>
    </submittedName>
</protein>
<evidence type="ECO:0000256" key="1">
    <source>
        <dbReference type="ARBA" id="ARBA00022967"/>
    </source>
</evidence>
<dbReference type="PANTHER" id="PTHR43520:SF8">
    <property type="entry name" value="P-TYPE CU(+) TRANSPORTER"/>
    <property type="match status" value="1"/>
</dbReference>
<dbReference type="PANTHER" id="PTHR43520">
    <property type="entry name" value="ATP7, ISOFORM B"/>
    <property type="match status" value="1"/>
</dbReference>
<dbReference type="GO" id="GO:0005507">
    <property type="term" value="F:copper ion binding"/>
    <property type="evidence" value="ECO:0007669"/>
    <property type="project" value="TreeGrafter"/>
</dbReference>
<feature type="non-terminal residue" evidence="4">
    <location>
        <position position="222"/>
    </location>
</feature>
<accession>A0AA43RN58</accession>
<feature type="domain" description="HMA" evidence="3">
    <location>
        <begin position="1"/>
        <end position="45"/>
    </location>
</feature>
<keyword evidence="5" id="KW-1185">Reference proteome</keyword>
<evidence type="ECO:0000259" key="3">
    <source>
        <dbReference type="PROSITE" id="PS50846"/>
    </source>
</evidence>
<dbReference type="PROSITE" id="PS50846">
    <property type="entry name" value="HMA_2"/>
    <property type="match status" value="1"/>
</dbReference>
<feature type="transmembrane region" description="Helical" evidence="2">
    <location>
        <begin position="157"/>
        <end position="176"/>
    </location>
</feature>
<dbReference type="SUPFAM" id="SSF55008">
    <property type="entry name" value="HMA, heavy metal-associated domain"/>
    <property type="match status" value="1"/>
</dbReference>
<name>A0AA43RN58_9ACTN</name>
<dbReference type="AlphaFoldDB" id="A0AA43RN58"/>
<keyword evidence="2" id="KW-0812">Transmembrane</keyword>
<dbReference type="Pfam" id="PF00403">
    <property type="entry name" value="HMA"/>
    <property type="match status" value="1"/>
</dbReference>
<dbReference type="Proteomes" id="UP001168575">
    <property type="component" value="Unassembled WGS sequence"/>
</dbReference>
<dbReference type="InterPro" id="IPR036163">
    <property type="entry name" value="HMA_dom_sf"/>
</dbReference>
<organism evidence="4 5">
    <name type="scientific">Phoenicibacter congonensis</name>
    <dbReference type="NCBI Taxonomy" id="1944646"/>
    <lineage>
        <taxon>Bacteria</taxon>
        <taxon>Bacillati</taxon>
        <taxon>Actinomycetota</taxon>
        <taxon>Coriobacteriia</taxon>
        <taxon>Eggerthellales</taxon>
        <taxon>Eggerthellaceae</taxon>
        <taxon>Phoenicibacter</taxon>
    </lineage>
</organism>
<reference evidence="4" key="1">
    <citation type="submission" date="2023-07" db="EMBL/GenBank/DDBJ databases">
        <title>Between Cages and Wild: Unraveling the Impact of Captivity on Animal Microbiomes and Antimicrobial Resistance.</title>
        <authorList>
            <person name="Schmartz G.P."/>
            <person name="Rehner J."/>
            <person name="Schuff M.J."/>
            <person name="Becker S.L."/>
            <person name="Kravczyk M."/>
            <person name="Gurevich A."/>
            <person name="Francke R."/>
            <person name="Mueller R."/>
            <person name="Keller V."/>
            <person name="Keller A."/>
        </authorList>
    </citation>
    <scope>NUCLEOTIDE SEQUENCE</scope>
    <source>
        <strain evidence="4">S12M_St_49</strain>
    </source>
</reference>
<dbReference type="CDD" id="cd00371">
    <property type="entry name" value="HMA"/>
    <property type="match status" value="1"/>
</dbReference>
<dbReference type="GO" id="GO:0016020">
    <property type="term" value="C:membrane"/>
    <property type="evidence" value="ECO:0007669"/>
    <property type="project" value="TreeGrafter"/>
</dbReference>
<dbReference type="Gene3D" id="3.30.70.100">
    <property type="match status" value="1"/>
</dbReference>
<proteinExistence type="predicted"/>
<dbReference type="InterPro" id="IPR006121">
    <property type="entry name" value="HMA_dom"/>
</dbReference>
<evidence type="ECO:0000313" key="5">
    <source>
        <dbReference type="Proteomes" id="UP001168575"/>
    </source>
</evidence>
<feature type="transmembrane region" description="Helical" evidence="2">
    <location>
        <begin position="196"/>
        <end position="214"/>
    </location>
</feature>
<keyword evidence="2" id="KW-0472">Membrane</keyword>
<comment type="caution">
    <text evidence="4">The sequence shown here is derived from an EMBL/GenBank/DDBJ whole genome shotgun (WGS) entry which is preliminary data.</text>
</comment>
<gene>
    <name evidence="4" type="ORF">Q3982_09275</name>
</gene>
<feature type="transmembrane region" description="Helical" evidence="2">
    <location>
        <begin position="119"/>
        <end position="136"/>
    </location>
</feature>
<keyword evidence="1" id="KW-1278">Translocase</keyword>
<dbReference type="GO" id="GO:0055070">
    <property type="term" value="P:copper ion homeostasis"/>
    <property type="evidence" value="ECO:0007669"/>
    <property type="project" value="TreeGrafter"/>
</dbReference>
<keyword evidence="2" id="KW-1133">Transmembrane helix</keyword>
<evidence type="ECO:0000313" key="4">
    <source>
        <dbReference type="EMBL" id="MDO4842852.1"/>
    </source>
</evidence>
<dbReference type="EMBL" id="JAUMVS010000339">
    <property type="protein sequence ID" value="MDO4842852.1"/>
    <property type="molecule type" value="Genomic_DNA"/>
</dbReference>
<sequence length="222" mass="23262">MSKLEGVDNVAVNLLANSMVVEYDESKLDAGGISVAVEKAGYGAFPKEAPGSGGSVSGAGGAGAAGAAGGSVNAAAMEAKSMKHRLIASIIFFIPLFYISMGHMMGLPLPGFMAGLDNAITYGMAQLVLTVILMYINRKYYESGFPAFAHKAPNMDSLIAVGSLAAVIYGIFAIIRMGHGLAIQDFDLVEKYHMDMYFESAGTILTLITVGKFLEARSKGKT</sequence>
<evidence type="ECO:0000256" key="2">
    <source>
        <dbReference type="SAM" id="Phobius"/>
    </source>
</evidence>
<feature type="transmembrane region" description="Helical" evidence="2">
    <location>
        <begin position="86"/>
        <end position="107"/>
    </location>
</feature>
<dbReference type="GO" id="GO:0043682">
    <property type="term" value="F:P-type divalent copper transporter activity"/>
    <property type="evidence" value="ECO:0007669"/>
    <property type="project" value="TreeGrafter"/>
</dbReference>